<evidence type="ECO:0000256" key="2">
    <source>
        <dbReference type="ARBA" id="ARBA00023002"/>
    </source>
</evidence>
<dbReference type="InterPro" id="IPR016169">
    <property type="entry name" value="FAD-bd_PCMH_sub2"/>
</dbReference>
<accession>A0A4S4EJ66</accession>
<dbReference type="PANTHER" id="PTHR13878">
    <property type="entry name" value="GULONOLACTONE OXIDASE"/>
    <property type="match status" value="1"/>
</dbReference>
<feature type="domain" description="FAD-binding PCMH-type" evidence="4">
    <location>
        <begin position="434"/>
        <end position="614"/>
    </location>
</feature>
<feature type="compositionally biased region" description="Low complexity" evidence="3">
    <location>
        <begin position="309"/>
        <end position="322"/>
    </location>
</feature>
<feature type="compositionally biased region" description="Basic and acidic residues" evidence="3">
    <location>
        <begin position="1"/>
        <end position="11"/>
    </location>
</feature>
<organism evidence="5 6">
    <name type="scientific">Camellia sinensis var. sinensis</name>
    <name type="common">China tea</name>
    <dbReference type="NCBI Taxonomy" id="542762"/>
    <lineage>
        <taxon>Eukaryota</taxon>
        <taxon>Viridiplantae</taxon>
        <taxon>Streptophyta</taxon>
        <taxon>Embryophyta</taxon>
        <taxon>Tracheophyta</taxon>
        <taxon>Spermatophyta</taxon>
        <taxon>Magnoliopsida</taxon>
        <taxon>eudicotyledons</taxon>
        <taxon>Gunneridae</taxon>
        <taxon>Pentapetalae</taxon>
        <taxon>asterids</taxon>
        <taxon>Ericales</taxon>
        <taxon>Theaceae</taxon>
        <taxon>Camellia</taxon>
    </lineage>
</organism>
<proteinExistence type="inferred from homology"/>
<evidence type="ECO:0000313" key="5">
    <source>
        <dbReference type="EMBL" id="THG16192.1"/>
    </source>
</evidence>
<dbReference type="InterPro" id="IPR006094">
    <property type="entry name" value="Oxid_FAD_bind_N"/>
</dbReference>
<dbReference type="AlphaFoldDB" id="A0A4S4EJ66"/>
<dbReference type="GO" id="GO:0071949">
    <property type="term" value="F:FAD binding"/>
    <property type="evidence" value="ECO:0007669"/>
    <property type="project" value="InterPro"/>
</dbReference>
<dbReference type="Proteomes" id="UP000306102">
    <property type="component" value="Unassembled WGS sequence"/>
</dbReference>
<keyword evidence="2" id="KW-0560">Oxidoreductase</keyword>
<reference evidence="5 6" key="1">
    <citation type="journal article" date="2018" name="Proc. Natl. Acad. Sci. U.S.A.">
        <title>Draft genome sequence of Camellia sinensis var. sinensis provides insights into the evolution of the tea genome and tea quality.</title>
        <authorList>
            <person name="Wei C."/>
            <person name="Yang H."/>
            <person name="Wang S."/>
            <person name="Zhao J."/>
            <person name="Liu C."/>
            <person name="Gao L."/>
            <person name="Xia E."/>
            <person name="Lu Y."/>
            <person name="Tai Y."/>
            <person name="She G."/>
            <person name="Sun J."/>
            <person name="Cao H."/>
            <person name="Tong W."/>
            <person name="Gao Q."/>
            <person name="Li Y."/>
            <person name="Deng W."/>
            <person name="Jiang X."/>
            <person name="Wang W."/>
            <person name="Chen Q."/>
            <person name="Zhang S."/>
            <person name="Li H."/>
            <person name="Wu J."/>
            <person name="Wang P."/>
            <person name="Li P."/>
            <person name="Shi C."/>
            <person name="Zheng F."/>
            <person name="Jian J."/>
            <person name="Huang B."/>
            <person name="Shan D."/>
            <person name="Shi M."/>
            <person name="Fang C."/>
            <person name="Yue Y."/>
            <person name="Li F."/>
            <person name="Li D."/>
            <person name="Wei S."/>
            <person name="Han B."/>
            <person name="Jiang C."/>
            <person name="Yin Y."/>
            <person name="Xia T."/>
            <person name="Zhang Z."/>
            <person name="Bennetzen J.L."/>
            <person name="Zhao S."/>
            <person name="Wan X."/>
        </authorList>
    </citation>
    <scope>NUCLEOTIDE SEQUENCE [LARGE SCALE GENOMIC DNA]</scope>
    <source>
        <strain evidence="6">cv. Shuchazao</strain>
        <tissue evidence="5">Leaf</tissue>
    </source>
</reference>
<feature type="compositionally biased region" description="Basic and acidic residues" evidence="3">
    <location>
        <begin position="269"/>
        <end position="288"/>
    </location>
</feature>
<dbReference type="InterPro" id="IPR016166">
    <property type="entry name" value="FAD-bd_PCMH"/>
</dbReference>
<dbReference type="GO" id="GO:0016491">
    <property type="term" value="F:oxidoreductase activity"/>
    <property type="evidence" value="ECO:0007669"/>
    <property type="project" value="UniProtKB-KW"/>
</dbReference>
<comment type="caution">
    <text evidence="5">The sequence shown here is derived from an EMBL/GenBank/DDBJ whole genome shotgun (WGS) entry which is preliminary data.</text>
</comment>
<gene>
    <name evidence="5" type="ORF">TEA_000642</name>
</gene>
<protein>
    <recommendedName>
        <fullName evidence="4">FAD-binding PCMH-type domain-containing protein</fullName>
    </recommendedName>
</protein>
<dbReference type="EMBL" id="SDRB02004215">
    <property type="protein sequence ID" value="THG16192.1"/>
    <property type="molecule type" value="Genomic_DNA"/>
</dbReference>
<evidence type="ECO:0000256" key="3">
    <source>
        <dbReference type="SAM" id="MobiDB-lite"/>
    </source>
</evidence>
<dbReference type="InterPro" id="IPR050432">
    <property type="entry name" value="FAD-linked_Oxidoreductases_BP"/>
</dbReference>
<dbReference type="Pfam" id="PF01565">
    <property type="entry name" value="FAD_binding_4"/>
    <property type="match status" value="1"/>
</dbReference>
<dbReference type="STRING" id="542762.A0A4S4EJ66"/>
<dbReference type="SUPFAM" id="SSF56176">
    <property type="entry name" value="FAD-binding/transporter-associated domain-like"/>
    <property type="match status" value="1"/>
</dbReference>
<dbReference type="PANTHER" id="PTHR13878:SF67">
    <property type="entry name" value="L-GULONOLACTONE OXIDASE 5"/>
    <property type="match status" value="1"/>
</dbReference>
<keyword evidence="6" id="KW-1185">Reference proteome</keyword>
<feature type="region of interest" description="Disordered" evidence="3">
    <location>
        <begin position="1"/>
        <end position="26"/>
    </location>
</feature>
<dbReference type="Gene3D" id="3.30.465.10">
    <property type="match status" value="1"/>
</dbReference>
<evidence type="ECO:0000313" key="6">
    <source>
        <dbReference type="Proteomes" id="UP000306102"/>
    </source>
</evidence>
<evidence type="ECO:0000259" key="4">
    <source>
        <dbReference type="PROSITE" id="PS51387"/>
    </source>
</evidence>
<name>A0A4S4EJ66_CAMSN</name>
<dbReference type="PROSITE" id="PS51387">
    <property type="entry name" value="FAD_PCMH"/>
    <property type="match status" value="1"/>
</dbReference>
<evidence type="ECO:0000256" key="1">
    <source>
        <dbReference type="ARBA" id="ARBA00005466"/>
    </source>
</evidence>
<sequence length="647" mass="70656">MADDIPHDKASPEVPPQLSIGMEAEPEPVLLPPRVRPFGPTTYDPPTCVLPPESVRNFKRFKRSAPEDLLLQESASHLSYGTTELWVYAYFLTLALEPEVEMPPVMPYSHCCERERDRVPRATKGRGRGATQTRQRTSWPELPTALTYWRYTGEAYQIPIEPAAAGHRYVGAPDAPPASPGYIEDLLELLASFEGMILKREALLGFHGIQVPPILITPTATTPRSSVPPPAVGRRERQAPVCRRGRARGARDESGPSEPILSNDEAETSEAKEAASQHAESSESKDDDTSSSFESRSADVEEGSEAESGDNSSSDFDSGSDSGVDRDSTVGSSPPMETILKCNSTNLLNGPRPERGQELHWLSVGRDFEGLRRLSSAKDKQIRGKSITSLGISLDMTRLAQKRSNPLDDPIKCSSSPTKKCTITNSYSAFPDRTLCRASNVAYPTTEQDLISLVALATKNKRNIEVSTRFSHSLPKLVCPDKEDGLVISTKFLNKTLETDHLSMTMSFKTGVTLRDLINEATKPGLALPYAPYWRGVTVGGMIETRAHGSSLWGVGSVVHDYVVGLRIVTLTGPEDGYAKVWTLNNGGPDLNSAIVSLGVLGVISQGSRGSDVRIWNWNLLWSAMLSSGCKSWVENWLQVSDGGCKF</sequence>
<dbReference type="InterPro" id="IPR036318">
    <property type="entry name" value="FAD-bd_PCMH-like_sf"/>
</dbReference>
<comment type="similarity">
    <text evidence="1">Belongs to the oxygen-dependent FAD-linked oxidoreductase family.</text>
</comment>
<feature type="region of interest" description="Disordered" evidence="3">
    <location>
        <begin position="216"/>
        <end position="355"/>
    </location>
</feature>